<keyword evidence="5" id="KW-0597">Phosphoprotein</keyword>
<evidence type="ECO:0000256" key="7">
    <source>
        <dbReference type="ARBA" id="ARBA00022741"/>
    </source>
</evidence>
<evidence type="ECO:0000313" key="14">
    <source>
        <dbReference type="Proteomes" id="UP000295443"/>
    </source>
</evidence>
<keyword evidence="9" id="KW-0067">ATP-binding</keyword>
<evidence type="ECO:0000259" key="11">
    <source>
        <dbReference type="PROSITE" id="PS50109"/>
    </source>
</evidence>
<keyword evidence="7" id="KW-0547">Nucleotide-binding</keyword>
<dbReference type="Pfam" id="PF00672">
    <property type="entry name" value="HAMP"/>
    <property type="match status" value="1"/>
</dbReference>
<evidence type="ECO:0000313" key="13">
    <source>
        <dbReference type="EMBL" id="TCJ11523.1"/>
    </source>
</evidence>
<evidence type="ECO:0000256" key="6">
    <source>
        <dbReference type="ARBA" id="ARBA00022679"/>
    </source>
</evidence>
<name>A0A4R1B770_9PROT</name>
<comment type="subcellular location">
    <subcellularLocation>
        <location evidence="2">Cell membrane</location>
        <topology evidence="2">Multi-pass membrane protein</topology>
    </subcellularLocation>
</comment>
<dbReference type="SUPFAM" id="SSF55874">
    <property type="entry name" value="ATPase domain of HSP90 chaperone/DNA topoisomerase II/histidine kinase"/>
    <property type="match status" value="1"/>
</dbReference>
<keyword evidence="14" id="KW-1185">Reference proteome</keyword>
<feature type="transmembrane region" description="Helical" evidence="10">
    <location>
        <begin position="158"/>
        <end position="178"/>
    </location>
</feature>
<dbReference type="Gene3D" id="6.10.340.10">
    <property type="match status" value="1"/>
</dbReference>
<dbReference type="InterPro" id="IPR003660">
    <property type="entry name" value="HAMP_dom"/>
</dbReference>
<accession>A0A4R1B770</accession>
<evidence type="ECO:0000256" key="3">
    <source>
        <dbReference type="ARBA" id="ARBA00012438"/>
    </source>
</evidence>
<sequence length="438" mass="47196">MPERAGRPGFSLIHQNAWRLALVFLLFELLAAVAVVSLLMMPMARRAASDLAGLLVLSAQTWSELPPGTRPAFMRELARSHHLTVATGTPRGEPVTTWPTPYLDQLAASLDQRAGRPVPLLTMRMDGELWHWAALPSGGGTLWVGFSHGRVGSQPLAAALFTLAAALFLAVLAAWWLARRTVAPLKRFDAAAAVLGQGQAPDLLPETGPRELAALARRFNELARQVRDLLEARTTLLAGLSHDLRTPLARMRLALEMLQRRPDPAWIARLDTDIGEMDRLVGELLDLARGLGSEAAVPIDLAALLDELAGHLRSAGVQVEVEAEPLHPLAAPAALRRVLGNLLDNARRYGGGRVEIRALAEGQTCRIGVLDHGPGIPVDQLEAVFRPFHRVEGSRSSQTGGTGLGLAIVRQLAQANGWRVELGNRPEGGLAAWLVLSC</sequence>
<reference evidence="13 14" key="1">
    <citation type="submission" date="2019-03" db="EMBL/GenBank/DDBJ databases">
        <title>Genome sequence of Thiobacillaceae bacterium LSR1, a sulfur-oxidizing bacterium isolated from freshwater sediment.</title>
        <authorList>
            <person name="Li S."/>
        </authorList>
    </citation>
    <scope>NUCLEOTIDE SEQUENCE [LARGE SCALE GENOMIC DNA]</scope>
    <source>
        <strain evidence="13 14">LSR1</strain>
    </source>
</reference>
<dbReference type="Pfam" id="PF00512">
    <property type="entry name" value="HisKA"/>
    <property type="match status" value="1"/>
</dbReference>
<keyword evidence="6" id="KW-0808">Transferase</keyword>
<dbReference type="GO" id="GO:0005524">
    <property type="term" value="F:ATP binding"/>
    <property type="evidence" value="ECO:0007669"/>
    <property type="project" value="UniProtKB-KW"/>
</dbReference>
<dbReference type="InterPro" id="IPR050980">
    <property type="entry name" value="2C_sensor_his_kinase"/>
</dbReference>
<dbReference type="Gene3D" id="1.10.287.130">
    <property type="match status" value="1"/>
</dbReference>
<dbReference type="InterPro" id="IPR036097">
    <property type="entry name" value="HisK_dim/P_sf"/>
</dbReference>
<feature type="transmembrane region" description="Helical" evidence="10">
    <location>
        <begin position="20"/>
        <end position="41"/>
    </location>
</feature>
<dbReference type="SUPFAM" id="SSF47384">
    <property type="entry name" value="Homodimeric domain of signal transducing histidine kinase"/>
    <property type="match status" value="1"/>
</dbReference>
<dbReference type="SMART" id="SM00304">
    <property type="entry name" value="HAMP"/>
    <property type="match status" value="1"/>
</dbReference>
<evidence type="ECO:0000259" key="12">
    <source>
        <dbReference type="PROSITE" id="PS50885"/>
    </source>
</evidence>
<gene>
    <name evidence="13" type="ORF">EZJ19_15315</name>
</gene>
<evidence type="ECO:0000256" key="8">
    <source>
        <dbReference type="ARBA" id="ARBA00022777"/>
    </source>
</evidence>
<dbReference type="GO" id="GO:0005886">
    <property type="term" value="C:plasma membrane"/>
    <property type="evidence" value="ECO:0007669"/>
    <property type="project" value="UniProtKB-SubCell"/>
</dbReference>
<dbReference type="GO" id="GO:0000155">
    <property type="term" value="F:phosphorelay sensor kinase activity"/>
    <property type="evidence" value="ECO:0007669"/>
    <property type="project" value="InterPro"/>
</dbReference>
<dbReference type="CDD" id="cd00082">
    <property type="entry name" value="HisKA"/>
    <property type="match status" value="1"/>
</dbReference>
<dbReference type="EC" id="2.7.13.3" evidence="3"/>
<evidence type="ECO:0000256" key="4">
    <source>
        <dbReference type="ARBA" id="ARBA00022475"/>
    </source>
</evidence>
<dbReference type="SMART" id="SM00387">
    <property type="entry name" value="HATPase_c"/>
    <property type="match status" value="1"/>
</dbReference>
<dbReference type="Proteomes" id="UP000295443">
    <property type="component" value="Unassembled WGS sequence"/>
</dbReference>
<dbReference type="InterPro" id="IPR005467">
    <property type="entry name" value="His_kinase_dom"/>
</dbReference>
<dbReference type="SMART" id="SM00388">
    <property type="entry name" value="HisKA"/>
    <property type="match status" value="1"/>
</dbReference>
<comment type="caution">
    <text evidence="13">The sequence shown here is derived from an EMBL/GenBank/DDBJ whole genome shotgun (WGS) entry which is preliminary data.</text>
</comment>
<evidence type="ECO:0000256" key="9">
    <source>
        <dbReference type="ARBA" id="ARBA00022840"/>
    </source>
</evidence>
<dbReference type="EMBL" id="SJZB01000053">
    <property type="protein sequence ID" value="TCJ11523.1"/>
    <property type="molecule type" value="Genomic_DNA"/>
</dbReference>
<keyword evidence="4" id="KW-1003">Cell membrane</keyword>
<evidence type="ECO:0000256" key="5">
    <source>
        <dbReference type="ARBA" id="ARBA00022553"/>
    </source>
</evidence>
<keyword evidence="10" id="KW-0812">Transmembrane</keyword>
<protein>
    <recommendedName>
        <fullName evidence="3">histidine kinase</fullName>
        <ecNumber evidence="3">2.7.13.3</ecNumber>
    </recommendedName>
</protein>
<evidence type="ECO:0000256" key="2">
    <source>
        <dbReference type="ARBA" id="ARBA00004651"/>
    </source>
</evidence>
<proteinExistence type="predicted"/>
<dbReference type="RefSeq" id="WP_131449132.1">
    <property type="nucleotide sequence ID" value="NZ_SJZB01000053.1"/>
</dbReference>
<dbReference type="InterPro" id="IPR003594">
    <property type="entry name" value="HATPase_dom"/>
</dbReference>
<dbReference type="InterPro" id="IPR004358">
    <property type="entry name" value="Sig_transdc_His_kin-like_C"/>
</dbReference>
<dbReference type="PROSITE" id="PS50885">
    <property type="entry name" value="HAMP"/>
    <property type="match status" value="1"/>
</dbReference>
<dbReference type="InterPro" id="IPR003661">
    <property type="entry name" value="HisK_dim/P_dom"/>
</dbReference>
<dbReference type="Gene3D" id="3.30.565.10">
    <property type="entry name" value="Histidine kinase-like ATPase, C-terminal domain"/>
    <property type="match status" value="1"/>
</dbReference>
<dbReference type="PANTHER" id="PTHR44936:SF10">
    <property type="entry name" value="SENSOR PROTEIN RSTB"/>
    <property type="match status" value="1"/>
</dbReference>
<comment type="catalytic activity">
    <reaction evidence="1">
        <text>ATP + protein L-histidine = ADP + protein N-phospho-L-histidine.</text>
        <dbReference type="EC" id="2.7.13.3"/>
    </reaction>
</comment>
<dbReference type="PANTHER" id="PTHR44936">
    <property type="entry name" value="SENSOR PROTEIN CREC"/>
    <property type="match status" value="1"/>
</dbReference>
<dbReference type="PROSITE" id="PS50109">
    <property type="entry name" value="HIS_KIN"/>
    <property type="match status" value="1"/>
</dbReference>
<organism evidence="13 14">
    <name type="scientific">Parasulfuritortus cantonensis</name>
    <dbReference type="NCBI Taxonomy" id="2528202"/>
    <lineage>
        <taxon>Bacteria</taxon>
        <taxon>Pseudomonadati</taxon>
        <taxon>Pseudomonadota</taxon>
        <taxon>Betaproteobacteria</taxon>
        <taxon>Nitrosomonadales</taxon>
        <taxon>Thiobacillaceae</taxon>
        <taxon>Parasulfuritortus</taxon>
    </lineage>
</organism>
<keyword evidence="10" id="KW-1133">Transmembrane helix</keyword>
<dbReference type="PRINTS" id="PR00344">
    <property type="entry name" value="BCTRLSENSOR"/>
</dbReference>
<feature type="transmembrane region" description="Helical" evidence="10">
    <location>
        <begin position="129"/>
        <end position="146"/>
    </location>
</feature>
<feature type="domain" description="HAMP" evidence="12">
    <location>
        <begin position="179"/>
        <end position="231"/>
    </location>
</feature>
<keyword evidence="10" id="KW-0472">Membrane</keyword>
<dbReference type="InterPro" id="IPR036890">
    <property type="entry name" value="HATPase_C_sf"/>
</dbReference>
<evidence type="ECO:0000256" key="10">
    <source>
        <dbReference type="SAM" id="Phobius"/>
    </source>
</evidence>
<evidence type="ECO:0000256" key="1">
    <source>
        <dbReference type="ARBA" id="ARBA00000085"/>
    </source>
</evidence>
<dbReference type="AlphaFoldDB" id="A0A4R1B770"/>
<dbReference type="Pfam" id="PF02518">
    <property type="entry name" value="HATPase_c"/>
    <property type="match status" value="1"/>
</dbReference>
<dbReference type="OrthoDB" id="9804645at2"/>
<feature type="domain" description="Histidine kinase" evidence="11">
    <location>
        <begin position="239"/>
        <end position="438"/>
    </location>
</feature>
<keyword evidence="8" id="KW-0418">Kinase</keyword>